<dbReference type="GO" id="GO:0008270">
    <property type="term" value="F:zinc ion binding"/>
    <property type="evidence" value="ECO:0007669"/>
    <property type="project" value="InterPro"/>
</dbReference>
<proteinExistence type="inferred from homology"/>
<dbReference type="Pfam" id="PF14833">
    <property type="entry name" value="NAD_binding_11"/>
    <property type="match status" value="1"/>
</dbReference>
<comment type="similarity">
    <text evidence="1">Belongs to the four-carbon acid sugar kinase family.</text>
</comment>
<dbReference type="PANTHER" id="PTHR30304:SF0">
    <property type="entry name" value="D-TAGATOSE-1,6-BISPHOSPHATE ALDOLASE SUBUNIT GATY-RELATED"/>
    <property type="match status" value="1"/>
</dbReference>
<dbReference type="Gene3D" id="3.40.980.20">
    <property type="entry name" value="Four-carbon acid sugar kinase, nucleotide binding domain"/>
    <property type="match status" value="1"/>
</dbReference>
<evidence type="ECO:0000256" key="1">
    <source>
        <dbReference type="ARBA" id="ARBA00005715"/>
    </source>
</evidence>
<evidence type="ECO:0008006" key="13">
    <source>
        <dbReference type="Google" id="ProtNLM"/>
    </source>
</evidence>
<feature type="domain" description="3-hydroxyisobutyrate dehydrogenase-like NAD-binding" evidence="9">
    <location>
        <begin position="180"/>
        <end position="315"/>
    </location>
</feature>
<dbReference type="SUPFAM" id="SSF48179">
    <property type="entry name" value="6-phosphogluconate dehydrogenase C-terminal domain-like"/>
    <property type="match status" value="1"/>
</dbReference>
<evidence type="ECO:0000259" key="7">
    <source>
        <dbReference type="Pfam" id="PF03446"/>
    </source>
</evidence>
<dbReference type="Proteomes" id="UP001230188">
    <property type="component" value="Unassembled WGS sequence"/>
</dbReference>
<dbReference type="GO" id="GO:0005524">
    <property type="term" value="F:ATP binding"/>
    <property type="evidence" value="ECO:0007669"/>
    <property type="project" value="UniProtKB-KW"/>
</dbReference>
<evidence type="ECO:0000259" key="9">
    <source>
        <dbReference type="Pfam" id="PF14833"/>
    </source>
</evidence>
<keyword evidence="5" id="KW-0067">ATP-binding</keyword>
<dbReference type="SUPFAM" id="SSF142764">
    <property type="entry name" value="YgbK-like"/>
    <property type="match status" value="1"/>
</dbReference>
<dbReference type="InterPro" id="IPR031475">
    <property type="entry name" value="NBD_C"/>
</dbReference>
<accession>A0AAD7XK55</accession>
<evidence type="ECO:0000259" key="8">
    <source>
        <dbReference type="Pfam" id="PF07005"/>
    </source>
</evidence>
<dbReference type="InterPro" id="IPR029154">
    <property type="entry name" value="HIBADH-like_NADP-bd"/>
</dbReference>
<evidence type="ECO:0000259" key="10">
    <source>
        <dbReference type="Pfam" id="PF17042"/>
    </source>
</evidence>
<dbReference type="EMBL" id="JAQMWT010000379">
    <property type="protein sequence ID" value="KAJ8602417.1"/>
    <property type="molecule type" value="Genomic_DNA"/>
</dbReference>
<dbReference type="InterPro" id="IPR042213">
    <property type="entry name" value="NBD_C_sf"/>
</dbReference>
<dbReference type="InterPro" id="IPR000771">
    <property type="entry name" value="FBA_II"/>
</dbReference>
<feature type="domain" description="Four-carbon acid sugar kinase nucleotide binding" evidence="10">
    <location>
        <begin position="632"/>
        <end position="807"/>
    </location>
</feature>
<dbReference type="Pfam" id="PF03446">
    <property type="entry name" value="NAD_binding_2"/>
    <property type="match status" value="1"/>
</dbReference>
<dbReference type="InterPro" id="IPR006115">
    <property type="entry name" value="6PGDH_NADP-bd"/>
</dbReference>
<dbReference type="AlphaFoldDB" id="A0AAD7XK55"/>
<dbReference type="Gene3D" id="3.20.20.70">
    <property type="entry name" value="Aldolase class I"/>
    <property type="match status" value="1"/>
</dbReference>
<dbReference type="Pfam" id="PF07005">
    <property type="entry name" value="SBD_N"/>
    <property type="match status" value="1"/>
</dbReference>
<dbReference type="InterPro" id="IPR013328">
    <property type="entry name" value="6PGD_dom2"/>
</dbReference>
<organism evidence="11 12">
    <name type="scientific">Chrysophaeum taylorii</name>
    <dbReference type="NCBI Taxonomy" id="2483200"/>
    <lineage>
        <taxon>Eukaryota</taxon>
        <taxon>Sar</taxon>
        <taxon>Stramenopiles</taxon>
        <taxon>Ochrophyta</taxon>
        <taxon>Pelagophyceae</taxon>
        <taxon>Pelagomonadales</taxon>
        <taxon>Pelagomonadaceae</taxon>
        <taxon>Chrysophaeum</taxon>
    </lineage>
</organism>
<keyword evidence="3" id="KW-0547">Nucleotide-binding</keyword>
<dbReference type="Gene3D" id="3.40.50.720">
    <property type="entry name" value="NAD(P)-binding Rossmann-like Domain"/>
    <property type="match status" value="1"/>
</dbReference>
<dbReference type="Gene3D" id="3.40.50.10840">
    <property type="entry name" value="Putative sugar-binding, N-terminal domain"/>
    <property type="match status" value="1"/>
</dbReference>
<dbReference type="InterPro" id="IPR037051">
    <property type="entry name" value="4-carb_acid_sugar_kinase_N_sf"/>
</dbReference>
<sequence>MFRSRVLLVLRGSGRRGLRVGVIGAGNMGKGIAGSLARAGHEVFQYDRDTEAARKSAAQHASMRAVESIRACCEASEAVVVSVSNEAAERTVFLGEGGVFEGAPRVVMNAGTTSVAWARELHAAAPESAHFLDAPVSGGPEGAAQGRLSVMVGGRAEAYEAAVPVLEGMAAFYARLGEAGAGAAAKLVNQHLVAANAHAAAEALGLARALGCDLAQLSGILERAWGRSTMLSRASGQLVEAPEAGRFGDRRAFASLLDVASAAPLRNFVKDVALVREAAAAACVRVPSADVAAAALDECAKIGRLDADWAAVTALLGKKPYTSHAELEAAAPAPIPTEVAAAWREEIAERVSRAGAVPVVDDDPTGTQTVHGVSVLSYPWRQEDLEAEMKTASCFFVLANTRALDEPEAEVRAEAIGSALRPYGCRAVVSRSDSTLRGHFPAEVRALARGLGWTKPLVVLAPFFFEGGRITADDVHYVARGDDLVPAGETEFATDAAFGYVSSNLRDWIREKGLATSVASVDLTTLRAGPDAPARVCDLLVDFYRETRLDDDDDFPVVVANALNKDDAAALALGCLLAEERLFASSSSTAGGESGLIFRSAASIVAARCAVPERPLLSDDELDGTTGPRSGLVVVGSYVGKTTTQLDALFRASFGATWLSNVEIDARRAASPDAETRRKEVDRVSRDLDTALDAGRSAVLYTSRDVVRDDETRENSSRTSSLAIGDRVNAVLCDVVSRAVRGRGDGLFLVAKGGITSNDVAVKSLGVRRARVLGQVRPGIPAWRLGPETAAPGAAYVVFPGNVGADDDLANVVARMAKRPLGVARPRVQEILLEARGRGRAVGAFNIYNLEGALAVRRAVEKTGLPAIVQFHPASLEFGGTSLIAACKDVAARAAAAPLLVALDHATDDASIDAALEMGVDAIMADGARLNFADNVRWTASVVARAAGAGVEAELGMLAGEEDGLSVAQRDAKMTDPSVVSDFVSATGVHALACTVGNVHGATKLPVEIDWARLDAIKAAAPEDLPLVLHGASGLPPDVLHRAIRSGICKLNVNTEVRAASRRAIKDASEAGKDVLNIMNDNVDAMAAVVEAKMRAFAPPP</sequence>
<keyword evidence="2" id="KW-0808">Transferase</keyword>
<dbReference type="SUPFAM" id="SSF51735">
    <property type="entry name" value="NAD(P)-binding Rossmann-fold domains"/>
    <property type="match status" value="1"/>
</dbReference>
<protein>
    <recommendedName>
        <fullName evidence="13">Fructose-bisphosphate aldolase</fullName>
    </recommendedName>
</protein>
<comment type="caution">
    <text evidence="11">The sequence shown here is derived from an EMBL/GenBank/DDBJ whole genome shotgun (WGS) entry which is preliminary data.</text>
</comment>
<dbReference type="GO" id="GO:0016832">
    <property type="term" value="F:aldehyde-lyase activity"/>
    <property type="evidence" value="ECO:0007669"/>
    <property type="project" value="InterPro"/>
</dbReference>
<keyword evidence="6" id="KW-0119">Carbohydrate metabolism</keyword>
<dbReference type="InterPro" id="IPR008927">
    <property type="entry name" value="6-PGluconate_DH-like_C_sf"/>
</dbReference>
<dbReference type="GO" id="GO:0051287">
    <property type="term" value="F:NAD binding"/>
    <property type="evidence" value="ECO:0007669"/>
    <property type="project" value="InterPro"/>
</dbReference>
<dbReference type="Pfam" id="PF17042">
    <property type="entry name" value="NBD_C"/>
    <property type="match status" value="1"/>
</dbReference>
<dbReference type="GO" id="GO:0005975">
    <property type="term" value="P:carbohydrate metabolic process"/>
    <property type="evidence" value="ECO:0007669"/>
    <property type="project" value="InterPro"/>
</dbReference>
<dbReference type="PANTHER" id="PTHR30304">
    <property type="entry name" value="D-TAGATOSE-1,6-BISPHOSPHATE ALDOLASE"/>
    <property type="match status" value="1"/>
</dbReference>
<dbReference type="InterPro" id="IPR036291">
    <property type="entry name" value="NAD(P)-bd_dom_sf"/>
</dbReference>
<evidence type="ECO:0000313" key="11">
    <source>
        <dbReference type="EMBL" id="KAJ8602417.1"/>
    </source>
</evidence>
<evidence type="ECO:0000256" key="3">
    <source>
        <dbReference type="ARBA" id="ARBA00022741"/>
    </source>
</evidence>
<dbReference type="InterPro" id="IPR050246">
    <property type="entry name" value="Class_II_FBP_aldolase"/>
</dbReference>
<dbReference type="InterPro" id="IPR010737">
    <property type="entry name" value="4-carb_acid_sugar_kinase_N"/>
</dbReference>
<dbReference type="Gene3D" id="1.10.1040.10">
    <property type="entry name" value="N-(1-d-carboxylethyl)-l-norvaline Dehydrogenase, domain 2"/>
    <property type="match status" value="1"/>
</dbReference>
<feature type="domain" description="Four-carbon acid sugar kinase N-terminal" evidence="8">
    <location>
        <begin position="359"/>
        <end position="589"/>
    </location>
</feature>
<gene>
    <name evidence="11" type="ORF">CTAYLR_001217</name>
</gene>
<dbReference type="Pfam" id="PF01116">
    <property type="entry name" value="F_bP_aldolase"/>
    <property type="match status" value="1"/>
</dbReference>
<evidence type="ECO:0000256" key="4">
    <source>
        <dbReference type="ARBA" id="ARBA00022777"/>
    </source>
</evidence>
<evidence type="ECO:0000313" key="12">
    <source>
        <dbReference type="Proteomes" id="UP001230188"/>
    </source>
</evidence>
<keyword evidence="4" id="KW-0418">Kinase</keyword>
<dbReference type="GO" id="GO:0016301">
    <property type="term" value="F:kinase activity"/>
    <property type="evidence" value="ECO:0007669"/>
    <property type="project" value="UniProtKB-KW"/>
</dbReference>
<name>A0AAD7XK55_9STRA</name>
<feature type="domain" description="6-phosphogluconate dehydrogenase NADP-binding" evidence="7">
    <location>
        <begin position="19"/>
        <end position="172"/>
    </location>
</feature>
<keyword evidence="12" id="KW-1185">Reference proteome</keyword>
<evidence type="ECO:0000256" key="2">
    <source>
        <dbReference type="ARBA" id="ARBA00022679"/>
    </source>
</evidence>
<dbReference type="SUPFAM" id="SSF51569">
    <property type="entry name" value="Aldolase"/>
    <property type="match status" value="1"/>
</dbReference>
<evidence type="ECO:0000256" key="6">
    <source>
        <dbReference type="ARBA" id="ARBA00023277"/>
    </source>
</evidence>
<reference evidence="11" key="1">
    <citation type="submission" date="2023-01" db="EMBL/GenBank/DDBJ databases">
        <title>Metagenome sequencing of chrysophaentin producing Chrysophaeum taylorii.</title>
        <authorList>
            <person name="Davison J."/>
            <person name="Bewley C."/>
        </authorList>
    </citation>
    <scope>NUCLEOTIDE SEQUENCE</scope>
    <source>
        <strain evidence="11">NIES-1699</strain>
    </source>
</reference>
<dbReference type="InterPro" id="IPR013785">
    <property type="entry name" value="Aldolase_TIM"/>
</dbReference>
<dbReference type="GO" id="GO:0050661">
    <property type="term" value="F:NADP binding"/>
    <property type="evidence" value="ECO:0007669"/>
    <property type="project" value="InterPro"/>
</dbReference>
<evidence type="ECO:0000256" key="5">
    <source>
        <dbReference type="ARBA" id="ARBA00022840"/>
    </source>
</evidence>